<dbReference type="InParanoid" id="A0A1Y5S4T8"/>
<protein>
    <submittedName>
        <fullName evidence="1">Uncharacterized protein</fullName>
    </submittedName>
</protein>
<gene>
    <name evidence="1" type="ORF">OCH7691_01223</name>
</gene>
<dbReference type="EMBL" id="FWFR01000001">
    <property type="protein sequence ID" value="SLN32673.1"/>
    <property type="molecule type" value="Genomic_DNA"/>
</dbReference>
<dbReference type="AlphaFoldDB" id="A0A1Y5S4T8"/>
<sequence>MSKFSLFLIFLIAAAIAGGGVFLSQWDIPAPTTHVEKVISNDRFKN</sequence>
<evidence type="ECO:0000313" key="1">
    <source>
        <dbReference type="EMBL" id="SLN32673.1"/>
    </source>
</evidence>
<evidence type="ECO:0000313" key="2">
    <source>
        <dbReference type="Proteomes" id="UP000193200"/>
    </source>
</evidence>
<dbReference type="Proteomes" id="UP000193200">
    <property type="component" value="Unassembled WGS sequence"/>
</dbReference>
<reference evidence="1 2" key="1">
    <citation type="submission" date="2017-03" db="EMBL/GenBank/DDBJ databases">
        <authorList>
            <person name="Afonso C.L."/>
            <person name="Miller P.J."/>
            <person name="Scott M.A."/>
            <person name="Spackman E."/>
            <person name="Goraichik I."/>
            <person name="Dimitrov K.M."/>
            <person name="Suarez D.L."/>
            <person name="Swayne D.E."/>
        </authorList>
    </citation>
    <scope>NUCLEOTIDE SEQUENCE [LARGE SCALE GENOMIC DNA]</scope>
    <source>
        <strain evidence="1 2">CECT 7691</strain>
    </source>
</reference>
<accession>A0A1Y5S4T8</accession>
<proteinExistence type="predicted"/>
<keyword evidence="2" id="KW-1185">Reference proteome</keyword>
<organism evidence="1 2">
    <name type="scientific">Oceanibacterium hippocampi</name>
    <dbReference type="NCBI Taxonomy" id="745714"/>
    <lineage>
        <taxon>Bacteria</taxon>
        <taxon>Pseudomonadati</taxon>
        <taxon>Pseudomonadota</taxon>
        <taxon>Alphaproteobacteria</taxon>
        <taxon>Sneathiellales</taxon>
        <taxon>Sneathiellaceae</taxon>
        <taxon>Oceanibacterium</taxon>
    </lineage>
</organism>
<name>A0A1Y5S4T8_9PROT</name>